<feature type="transmembrane region" description="Helical" evidence="1">
    <location>
        <begin position="92"/>
        <end position="112"/>
    </location>
</feature>
<dbReference type="Proteomes" id="UP001141336">
    <property type="component" value="Unassembled WGS sequence"/>
</dbReference>
<feature type="transmembrane region" description="Helical" evidence="1">
    <location>
        <begin position="118"/>
        <end position="141"/>
    </location>
</feature>
<accession>A0ABT4INS0</accession>
<dbReference type="EMBL" id="JAPTGC010000019">
    <property type="protein sequence ID" value="MCZ0863405.1"/>
    <property type="molecule type" value="Genomic_DNA"/>
</dbReference>
<keyword evidence="3" id="KW-1185">Reference proteome</keyword>
<evidence type="ECO:0000256" key="1">
    <source>
        <dbReference type="SAM" id="Phobius"/>
    </source>
</evidence>
<comment type="caution">
    <text evidence="2">The sequence shown here is derived from an EMBL/GenBank/DDBJ whole genome shotgun (WGS) entry which is preliminary data.</text>
</comment>
<protein>
    <recommendedName>
        <fullName evidence="4">DUF2178 domain-containing protein</fullName>
    </recommendedName>
</protein>
<keyword evidence="1" id="KW-0812">Transmembrane</keyword>
<sequence>MRSIYYLERYTVLAIGFVVCGAVSLYLSLAGSAPAEFPSAAVLFLVAGAAAAGYVLKHRNDPADAAGTPLFPKVDERELLIILKASWAVQEISMIVLLFAAFNAGPILALLAGDVSGAVVSAVRLLLMGLLVVLALVYLIAHTYFERNV</sequence>
<keyword evidence="1" id="KW-0472">Membrane</keyword>
<evidence type="ECO:0008006" key="4">
    <source>
        <dbReference type="Google" id="ProtNLM"/>
    </source>
</evidence>
<organism evidence="2 3">
    <name type="scientific">Methanocorpusculum vombati</name>
    <dbReference type="NCBI Taxonomy" id="3002864"/>
    <lineage>
        <taxon>Archaea</taxon>
        <taxon>Methanobacteriati</taxon>
        <taxon>Methanobacteriota</taxon>
        <taxon>Stenosarchaea group</taxon>
        <taxon>Methanomicrobia</taxon>
        <taxon>Methanomicrobiales</taxon>
        <taxon>Methanocorpusculaceae</taxon>
        <taxon>Methanocorpusculum</taxon>
    </lineage>
</organism>
<evidence type="ECO:0000313" key="2">
    <source>
        <dbReference type="EMBL" id="MCZ0863405.1"/>
    </source>
</evidence>
<keyword evidence="1" id="KW-1133">Transmembrane helix</keyword>
<feature type="transmembrane region" description="Helical" evidence="1">
    <location>
        <begin position="37"/>
        <end position="56"/>
    </location>
</feature>
<gene>
    <name evidence="2" type="ORF">O0S09_09120</name>
</gene>
<name>A0ABT4INS0_9EURY</name>
<dbReference type="RefSeq" id="WP_268923669.1">
    <property type="nucleotide sequence ID" value="NZ_JAPTGC010000019.1"/>
</dbReference>
<proteinExistence type="predicted"/>
<reference evidence="2" key="1">
    <citation type="submission" date="2022-12" db="EMBL/GenBank/DDBJ databases">
        <title>Isolation and characterisation of novel Methanocorpusculum spp. from native Australian herbivores indicates the genus is ancestrally host-associated.</title>
        <authorList>
            <person name="Volmer J.G."/>
            <person name="Soo R.M."/>
            <person name="Evans P.N."/>
            <person name="Hoedt E.C."/>
            <person name="Astorga Alsina A.L."/>
            <person name="Woodcroft B.J."/>
            <person name="Tyson G.W."/>
            <person name="Hugenholtz P."/>
            <person name="Morrison M."/>
        </authorList>
    </citation>
    <scope>NUCLEOTIDE SEQUENCE</scope>
    <source>
        <strain evidence="2">CW153</strain>
    </source>
</reference>
<evidence type="ECO:0000313" key="3">
    <source>
        <dbReference type="Proteomes" id="UP001141336"/>
    </source>
</evidence>
<feature type="transmembrane region" description="Helical" evidence="1">
    <location>
        <begin position="12"/>
        <end position="31"/>
    </location>
</feature>